<dbReference type="GO" id="GO:0032259">
    <property type="term" value="P:methylation"/>
    <property type="evidence" value="ECO:0007669"/>
    <property type="project" value="UniProtKB-KW"/>
</dbReference>
<evidence type="ECO:0000256" key="6">
    <source>
        <dbReference type="ARBA" id="ARBA00022763"/>
    </source>
</evidence>
<dbReference type="PANTHER" id="PTHR10815:SF12">
    <property type="entry name" value="METHYLATED-DNA--PROTEIN-CYSTEINE METHYLTRANSFERASE, INDUCIBLE"/>
    <property type="match status" value="1"/>
</dbReference>
<sequence>MMAMAQTIRWAYAEQHGFRLLLAKSGKGLCYVGSPGEGLVEMQQHCAKRFPSADFVQDPQALTEYQYTIEAWLAGSRETYSLPLDVAGTEFQRSIWQALQEIPYGQTVSYSELAERIGKPQAIRAAGSAVGANPLLLFIPCHRVIRKNGDATGFRGGMELKHHLLKTEQN</sequence>
<dbReference type="GO" id="GO:0003908">
    <property type="term" value="F:methylated-DNA-[protein]-cysteine S-methyltransferase activity"/>
    <property type="evidence" value="ECO:0007669"/>
    <property type="project" value="UniProtKB-EC"/>
</dbReference>
<keyword evidence="6" id="KW-0227">DNA damage</keyword>
<dbReference type="GO" id="GO:0006281">
    <property type="term" value="P:DNA repair"/>
    <property type="evidence" value="ECO:0007669"/>
    <property type="project" value="UniProtKB-KW"/>
</dbReference>
<comment type="catalytic activity">
    <reaction evidence="1">
        <text>a 4-O-methyl-thymidine in DNA + L-cysteinyl-[protein] = a thymidine in DNA + S-methyl-L-cysteinyl-[protein]</text>
        <dbReference type="Rhea" id="RHEA:53428"/>
        <dbReference type="Rhea" id="RHEA-COMP:10131"/>
        <dbReference type="Rhea" id="RHEA-COMP:10132"/>
        <dbReference type="Rhea" id="RHEA-COMP:13555"/>
        <dbReference type="Rhea" id="RHEA-COMP:13556"/>
        <dbReference type="ChEBI" id="CHEBI:29950"/>
        <dbReference type="ChEBI" id="CHEBI:82612"/>
        <dbReference type="ChEBI" id="CHEBI:137386"/>
        <dbReference type="ChEBI" id="CHEBI:137387"/>
        <dbReference type="EC" id="2.1.1.63"/>
    </reaction>
</comment>
<dbReference type="InterPro" id="IPR036388">
    <property type="entry name" value="WH-like_DNA-bd_sf"/>
</dbReference>
<proteinExistence type="inferred from homology"/>
<evidence type="ECO:0000256" key="1">
    <source>
        <dbReference type="ARBA" id="ARBA00001286"/>
    </source>
</evidence>
<dbReference type="FunFam" id="1.10.10.10:FF:000214">
    <property type="entry name" value="Methylated-DNA--protein-cysteine methyltransferase"/>
    <property type="match status" value="1"/>
</dbReference>
<feature type="domain" description="Methylated-DNA-[protein]-cysteine S-methyltransferase DNA binding" evidence="9">
    <location>
        <begin position="90"/>
        <end position="169"/>
    </location>
</feature>
<keyword evidence="11" id="KW-1185">Reference proteome</keyword>
<evidence type="ECO:0000256" key="8">
    <source>
        <dbReference type="ARBA" id="ARBA00049348"/>
    </source>
</evidence>
<name>A0A0U2Z5Y7_9BACL</name>
<dbReference type="CDD" id="cd06445">
    <property type="entry name" value="ATase"/>
    <property type="match status" value="1"/>
</dbReference>
<evidence type="ECO:0000313" key="11">
    <source>
        <dbReference type="Proteomes" id="UP000067683"/>
    </source>
</evidence>
<dbReference type="Proteomes" id="UP000067683">
    <property type="component" value="Chromosome"/>
</dbReference>
<gene>
    <name evidence="10" type="ORF">AUC31_08685</name>
</gene>
<accession>A0A0U2Z5Y7</accession>
<dbReference type="AlphaFoldDB" id="A0A0U2Z5Y7"/>
<protein>
    <recommendedName>
        <fullName evidence="3">methylated-DNA--[protein]-cysteine S-methyltransferase</fullName>
        <ecNumber evidence="3">2.1.1.63</ecNumber>
    </recommendedName>
</protein>
<dbReference type="KEGG" id="prt:AUC31_08685"/>
<organism evidence="10 11">
    <name type="scientific">Planococcus rifietoensis</name>
    <dbReference type="NCBI Taxonomy" id="200991"/>
    <lineage>
        <taxon>Bacteria</taxon>
        <taxon>Bacillati</taxon>
        <taxon>Bacillota</taxon>
        <taxon>Bacilli</taxon>
        <taxon>Bacillales</taxon>
        <taxon>Caryophanaceae</taxon>
        <taxon>Planococcus</taxon>
    </lineage>
</organism>
<dbReference type="EMBL" id="CP013659">
    <property type="protein sequence ID" value="ALS75291.1"/>
    <property type="molecule type" value="Genomic_DNA"/>
</dbReference>
<dbReference type="Gene3D" id="1.10.10.10">
    <property type="entry name" value="Winged helix-like DNA-binding domain superfamily/Winged helix DNA-binding domain"/>
    <property type="match status" value="1"/>
</dbReference>
<dbReference type="EC" id="2.1.1.63" evidence="3"/>
<dbReference type="NCBIfam" id="TIGR00589">
    <property type="entry name" value="ogt"/>
    <property type="match status" value="1"/>
</dbReference>
<evidence type="ECO:0000256" key="3">
    <source>
        <dbReference type="ARBA" id="ARBA00011918"/>
    </source>
</evidence>
<evidence type="ECO:0000259" key="9">
    <source>
        <dbReference type="Pfam" id="PF01035"/>
    </source>
</evidence>
<dbReference type="InterPro" id="IPR036631">
    <property type="entry name" value="MGMT_N_sf"/>
</dbReference>
<dbReference type="SUPFAM" id="SSF46767">
    <property type="entry name" value="Methylated DNA-protein cysteine methyltransferase, C-terminal domain"/>
    <property type="match status" value="1"/>
</dbReference>
<evidence type="ECO:0000256" key="7">
    <source>
        <dbReference type="ARBA" id="ARBA00023204"/>
    </source>
</evidence>
<dbReference type="PANTHER" id="PTHR10815">
    <property type="entry name" value="METHYLATED-DNA--PROTEIN-CYSTEINE METHYLTRANSFERASE"/>
    <property type="match status" value="1"/>
</dbReference>
<evidence type="ECO:0000256" key="4">
    <source>
        <dbReference type="ARBA" id="ARBA00022603"/>
    </source>
</evidence>
<keyword evidence="5" id="KW-0808">Transferase</keyword>
<keyword evidence="7" id="KW-0234">DNA repair</keyword>
<dbReference type="Gene3D" id="3.30.160.70">
    <property type="entry name" value="Methylated DNA-protein cysteine methyltransferase domain"/>
    <property type="match status" value="1"/>
</dbReference>
<dbReference type="InterPro" id="IPR036217">
    <property type="entry name" value="MethylDNA_cys_MeTrfase_DNAb"/>
</dbReference>
<reference evidence="10" key="1">
    <citation type="submission" date="2016-01" db="EMBL/GenBank/DDBJ databases">
        <title>Complete genome of Planococcus rifietoensis type strain M8.</title>
        <authorList>
            <person name="See-Too W.S."/>
        </authorList>
    </citation>
    <scope>NUCLEOTIDE SEQUENCE [LARGE SCALE GENOMIC DNA]</scope>
    <source>
        <strain evidence="10">M8</strain>
    </source>
</reference>
<dbReference type="PROSITE" id="PS00374">
    <property type="entry name" value="MGMT"/>
    <property type="match status" value="1"/>
</dbReference>
<dbReference type="InterPro" id="IPR014048">
    <property type="entry name" value="MethylDNA_cys_MeTrfase_DNA-bd"/>
</dbReference>
<evidence type="ECO:0000256" key="5">
    <source>
        <dbReference type="ARBA" id="ARBA00022679"/>
    </source>
</evidence>
<dbReference type="SUPFAM" id="SSF53155">
    <property type="entry name" value="Methylated DNA-protein cysteine methyltransferase domain"/>
    <property type="match status" value="1"/>
</dbReference>
<keyword evidence="4 10" id="KW-0489">Methyltransferase</keyword>
<dbReference type="Pfam" id="PF01035">
    <property type="entry name" value="DNA_binding_1"/>
    <property type="match status" value="1"/>
</dbReference>
<comment type="similarity">
    <text evidence="2">Belongs to the MGMT family.</text>
</comment>
<comment type="catalytic activity">
    <reaction evidence="8">
        <text>a 6-O-methyl-2'-deoxyguanosine in DNA + L-cysteinyl-[protein] = S-methyl-L-cysteinyl-[protein] + a 2'-deoxyguanosine in DNA</text>
        <dbReference type="Rhea" id="RHEA:24000"/>
        <dbReference type="Rhea" id="RHEA-COMP:10131"/>
        <dbReference type="Rhea" id="RHEA-COMP:10132"/>
        <dbReference type="Rhea" id="RHEA-COMP:11367"/>
        <dbReference type="Rhea" id="RHEA-COMP:11368"/>
        <dbReference type="ChEBI" id="CHEBI:29950"/>
        <dbReference type="ChEBI" id="CHEBI:82612"/>
        <dbReference type="ChEBI" id="CHEBI:85445"/>
        <dbReference type="ChEBI" id="CHEBI:85448"/>
        <dbReference type="EC" id="2.1.1.63"/>
    </reaction>
</comment>
<dbReference type="STRING" id="200991.AUC31_08685"/>
<evidence type="ECO:0000313" key="10">
    <source>
        <dbReference type="EMBL" id="ALS75291.1"/>
    </source>
</evidence>
<evidence type="ECO:0000256" key="2">
    <source>
        <dbReference type="ARBA" id="ARBA00008711"/>
    </source>
</evidence>
<dbReference type="InterPro" id="IPR001497">
    <property type="entry name" value="MethylDNA_cys_MeTrfase_AS"/>
</dbReference>